<organism evidence="1 2">
    <name type="scientific">Lysinibacillus telephonicus</name>
    <dbReference type="NCBI Taxonomy" id="1714840"/>
    <lineage>
        <taxon>Bacteria</taxon>
        <taxon>Bacillati</taxon>
        <taxon>Bacillota</taxon>
        <taxon>Bacilli</taxon>
        <taxon>Bacillales</taxon>
        <taxon>Bacillaceae</taxon>
        <taxon>Lysinibacillus</taxon>
    </lineage>
</organism>
<comment type="caution">
    <text evidence="1">The sequence shown here is derived from an EMBL/GenBank/DDBJ whole genome shotgun (WGS) entry which is preliminary data.</text>
</comment>
<protein>
    <submittedName>
        <fullName evidence="1">Uncharacterized protein</fullName>
    </submittedName>
</protein>
<dbReference type="AlphaFoldDB" id="A0A3S0HMF7"/>
<accession>A0A3S0HMF7</accession>
<keyword evidence="2" id="KW-1185">Reference proteome</keyword>
<dbReference type="Proteomes" id="UP000276349">
    <property type="component" value="Unassembled WGS sequence"/>
</dbReference>
<name>A0A3S0HMF7_9BACI</name>
<dbReference type="OrthoDB" id="7055226at2"/>
<sequence>MSKSSQNGKKHVLDVYNALVKYLNGQAITLFQEPIQETVKFIVEQFPNIINVKNKFQSDKPDQHPSLLLTLSNSKTVKVRLFSLKGTSQIQPKNIGAKSFLKKYFLLNSLQTEFNIKLEKLYRQFLIAILSKKVKDIPTYITVTELKKRVENFYPKFNNVINPIRTSFLFEVREVCFQLLKEVYNSQFEGIEHAFRELMLLDSVNIITRYTNGNKCSVDRWESNIKPGKLQLYKKGNDTIGIRSGTEALTIRFKFESGPGSSIKIATSFDTFPTENQVLLTNLKSIQKFETILNKCISNVKKNSNNAIGKCNEAMVYYQLLKEKPELKQIDDEAFITMIEKYSISVLPHTLEEIRTASKITAKNIEIYLREEFGTYEIESMQLVPDNYLIDRLDTGDLQLTLKVNGKYFDKKLSLKAIAKMGGKVTLKNPGVGTILGPQYFDIGSLQPLVDKLKCQFEEGKINHKQSLELVSASLGKNLVMAPQSNLKKGLIALLGSATAVITFYKENKCNIIEHKSIKGKIDVIPNSPTPIQTTLSWDQNSQQLSLRVKFSGGQAKGWSSLKLACEYKIEY</sequence>
<dbReference type="EMBL" id="RXNR01000024">
    <property type="protein sequence ID" value="RTQ93025.1"/>
    <property type="molecule type" value="Genomic_DNA"/>
</dbReference>
<proteinExistence type="predicted"/>
<evidence type="ECO:0000313" key="1">
    <source>
        <dbReference type="EMBL" id="RTQ93025.1"/>
    </source>
</evidence>
<dbReference type="RefSeq" id="WP_126294356.1">
    <property type="nucleotide sequence ID" value="NZ_RXNR01000024.1"/>
</dbReference>
<reference evidence="1 2" key="1">
    <citation type="submission" date="2018-12" db="EMBL/GenBank/DDBJ databases">
        <authorList>
            <person name="Yu L."/>
        </authorList>
    </citation>
    <scope>NUCLEOTIDE SEQUENCE [LARGE SCALE GENOMIC DNA]</scope>
    <source>
        <strain evidence="1 2">S5H2222</strain>
    </source>
</reference>
<gene>
    <name evidence="1" type="ORF">EKG35_10225</name>
</gene>
<evidence type="ECO:0000313" key="2">
    <source>
        <dbReference type="Proteomes" id="UP000276349"/>
    </source>
</evidence>